<dbReference type="RefSeq" id="XP_020436382.1">
    <property type="nucleotide sequence ID" value="XM_020574310.1"/>
</dbReference>
<evidence type="ECO:0000313" key="1">
    <source>
        <dbReference type="EMBL" id="EFA84266.1"/>
    </source>
</evidence>
<evidence type="ECO:0000313" key="2">
    <source>
        <dbReference type="Proteomes" id="UP000001396"/>
    </source>
</evidence>
<accession>D3B4L8</accession>
<name>D3B4L8_HETP5</name>
<comment type="caution">
    <text evidence="1">The sequence shown here is derived from an EMBL/GenBank/DDBJ whole genome shotgun (WGS) entry which is preliminary data.</text>
</comment>
<sequence>MSMKTLNLLVSKTIISHKNNQTEWASEYNFDNIKTIVTKVLNTAVNGLNDVTKSKLTPDTISLYLEMTFEDWEKKEDMASKLIQRAKMDMDTFIKPVSLVYRRPQQFSHLVKATKGPEVSLYTKAYQIADQHEKVANLFKSRVESGYYLNNLEGQNSAIRLKRYSDESDAIISGNERSKEFKE</sequence>
<protein>
    <submittedName>
        <fullName evidence="1">Uncharacterized protein</fullName>
    </submittedName>
</protein>
<reference evidence="1 2" key="1">
    <citation type="journal article" date="2011" name="Genome Res.">
        <title>Phylogeny-wide analysis of social amoeba genomes highlights ancient origins for complex intercellular communication.</title>
        <authorList>
            <person name="Heidel A.J."/>
            <person name="Lawal H.M."/>
            <person name="Felder M."/>
            <person name="Schilde C."/>
            <person name="Helps N.R."/>
            <person name="Tunggal B."/>
            <person name="Rivero F."/>
            <person name="John U."/>
            <person name="Schleicher M."/>
            <person name="Eichinger L."/>
            <person name="Platzer M."/>
            <person name="Noegel A.A."/>
            <person name="Schaap P."/>
            <person name="Gloeckner G."/>
        </authorList>
    </citation>
    <scope>NUCLEOTIDE SEQUENCE [LARGE SCALE GENOMIC DNA]</scope>
    <source>
        <strain evidence="2">ATCC 26659 / Pp 5 / PN500</strain>
    </source>
</reference>
<dbReference type="EMBL" id="ADBJ01000010">
    <property type="protein sequence ID" value="EFA84266.1"/>
    <property type="molecule type" value="Genomic_DNA"/>
</dbReference>
<gene>
    <name evidence="1" type="ORF">PPL_03343</name>
</gene>
<dbReference type="GeneID" id="31358865"/>
<dbReference type="Proteomes" id="UP000001396">
    <property type="component" value="Unassembled WGS sequence"/>
</dbReference>
<keyword evidence="2" id="KW-1185">Reference proteome</keyword>
<dbReference type="InParanoid" id="D3B4L8"/>
<dbReference type="AlphaFoldDB" id="D3B4L8"/>
<proteinExistence type="predicted"/>
<organism evidence="1 2">
    <name type="scientific">Heterostelium pallidum (strain ATCC 26659 / Pp 5 / PN500)</name>
    <name type="common">Cellular slime mold</name>
    <name type="synonym">Polysphondylium pallidum</name>
    <dbReference type="NCBI Taxonomy" id="670386"/>
    <lineage>
        <taxon>Eukaryota</taxon>
        <taxon>Amoebozoa</taxon>
        <taxon>Evosea</taxon>
        <taxon>Eumycetozoa</taxon>
        <taxon>Dictyostelia</taxon>
        <taxon>Acytosteliales</taxon>
        <taxon>Acytosteliaceae</taxon>
        <taxon>Heterostelium</taxon>
    </lineage>
</organism>